<feature type="domain" description="N-acetyltransferase" evidence="3">
    <location>
        <begin position="4"/>
        <end position="164"/>
    </location>
</feature>
<dbReference type="PANTHER" id="PTHR43877">
    <property type="entry name" value="AMINOALKYLPHOSPHONATE N-ACETYLTRANSFERASE-RELATED-RELATED"/>
    <property type="match status" value="1"/>
</dbReference>
<dbReference type="InterPro" id="IPR050832">
    <property type="entry name" value="Bact_Acetyltransf"/>
</dbReference>
<dbReference type="EMBL" id="BAAAZO010000011">
    <property type="protein sequence ID" value="GAA3629970.1"/>
    <property type="molecule type" value="Genomic_DNA"/>
</dbReference>
<evidence type="ECO:0000256" key="1">
    <source>
        <dbReference type="ARBA" id="ARBA00022679"/>
    </source>
</evidence>
<dbReference type="RefSeq" id="WP_231486033.1">
    <property type="nucleotide sequence ID" value="NZ_BAAAZO010000011.1"/>
</dbReference>
<dbReference type="Proteomes" id="UP001501074">
    <property type="component" value="Unassembled WGS sequence"/>
</dbReference>
<proteinExistence type="predicted"/>
<evidence type="ECO:0000259" key="3">
    <source>
        <dbReference type="PROSITE" id="PS51186"/>
    </source>
</evidence>
<dbReference type="SUPFAM" id="SSF55729">
    <property type="entry name" value="Acyl-CoA N-acyltransferases (Nat)"/>
    <property type="match status" value="1"/>
</dbReference>
<reference evidence="5" key="1">
    <citation type="journal article" date="2019" name="Int. J. Syst. Evol. Microbiol.">
        <title>The Global Catalogue of Microorganisms (GCM) 10K type strain sequencing project: providing services to taxonomists for standard genome sequencing and annotation.</title>
        <authorList>
            <consortium name="The Broad Institute Genomics Platform"/>
            <consortium name="The Broad Institute Genome Sequencing Center for Infectious Disease"/>
            <person name="Wu L."/>
            <person name="Ma J."/>
        </authorList>
    </citation>
    <scope>NUCLEOTIDE SEQUENCE [LARGE SCALE GENOMIC DNA]</scope>
    <source>
        <strain evidence="5">JCM 16902</strain>
    </source>
</reference>
<sequence length="178" mass="19863">MMVIEFVAPQDDVVAEVTALVNEVYEAGEKGIWADGTPRTDPAQIRSFMEAGEIAVAHRDGVFVGSVRVQQLPTGEAEFGMLAAHPAHRGTGIGSELMTFAETWARERGLSTMQLEVLFPTEWEHPDKAFLRAWYLRAGYELVRTGDFATDYPALAPRLATPCDYLIFHKHLEDGRQR</sequence>
<name>A0ABP7AD62_9ACTN</name>
<comment type="caution">
    <text evidence="4">The sequence shown here is derived from an EMBL/GenBank/DDBJ whole genome shotgun (WGS) entry which is preliminary data.</text>
</comment>
<dbReference type="Gene3D" id="3.40.630.30">
    <property type="match status" value="1"/>
</dbReference>
<gene>
    <name evidence="4" type="ORF">GCM10022223_54510</name>
</gene>
<evidence type="ECO:0000256" key="2">
    <source>
        <dbReference type="ARBA" id="ARBA00023315"/>
    </source>
</evidence>
<evidence type="ECO:0000313" key="5">
    <source>
        <dbReference type="Proteomes" id="UP001501074"/>
    </source>
</evidence>
<keyword evidence="2" id="KW-0012">Acyltransferase</keyword>
<evidence type="ECO:0000313" key="4">
    <source>
        <dbReference type="EMBL" id="GAA3629970.1"/>
    </source>
</evidence>
<dbReference type="Pfam" id="PF00583">
    <property type="entry name" value="Acetyltransf_1"/>
    <property type="match status" value="1"/>
</dbReference>
<dbReference type="CDD" id="cd04301">
    <property type="entry name" value="NAT_SF"/>
    <property type="match status" value="1"/>
</dbReference>
<dbReference type="PANTHER" id="PTHR43877:SF2">
    <property type="entry name" value="AMINOALKYLPHOSPHONATE N-ACETYLTRANSFERASE-RELATED"/>
    <property type="match status" value="1"/>
</dbReference>
<dbReference type="InterPro" id="IPR016181">
    <property type="entry name" value="Acyl_CoA_acyltransferase"/>
</dbReference>
<keyword evidence="5" id="KW-1185">Reference proteome</keyword>
<organism evidence="4 5">
    <name type="scientific">Kineosporia mesophila</name>
    <dbReference type="NCBI Taxonomy" id="566012"/>
    <lineage>
        <taxon>Bacteria</taxon>
        <taxon>Bacillati</taxon>
        <taxon>Actinomycetota</taxon>
        <taxon>Actinomycetes</taxon>
        <taxon>Kineosporiales</taxon>
        <taxon>Kineosporiaceae</taxon>
        <taxon>Kineosporia</taxon>
    </lineage>
</organism>
<dbReference type="InterPro" id="IPR000182">
    <property type="entry name" value="GNAT_dom"/>
</dbReference>
<accession>A0ABP7AD62</accession>
<dbReference type="PROSITE" id="PS51186">
    <property type="entry name" value="GNAT"/>
    <property type="match status" value="1"/>
</dbReference>
<keyword evidence="1" id="KW-0808">Transferase</keyword>
<protein>
    <submittedName>
        <fullName evidence="4">GNAT family N-acetyltransferase</fullName>
    </submittedName>
</protein>